<sequence>MRTTVLDHLPYDRLIVTKLLHISVISNLDSIWLCSVNAMSLHPLLVTVAGCENSDVCPFEVFKERIAIPHLKHDYTALCNMESDQTEQTASVNTLSQMLGWLFPVRNSNRRAHKVEL</sequence>
<dbReference type="EMBL" id="CACTIH010003680">
    <property type="protein sequence ID" value="CAA2981734.1"/>
    <property type="molecule type" value="Genomic_DNA"/>
</dbReference>
<name>A0A8S0RQS6_OLEEU</name>
<reference evidence="1 2" key="1">
    <citation type="submission" date="2019-12" db="EMBL/GenBank/DDBJ databases">
        <authorList>
            <person name="Alioto T."/>
            <person name="Alioto T."/>
            <person name="Gomez Garrido J."/>
        </authorList>
    </citation>
    <scope>NUCLEOTIDE SEQUENCE [LARGE SCALE GENOMIC DNA]</scope>
</reference>
<comment type="caution">
    <text evidence="1">The sequence shown here is derived from an EMBL/GenBank/DDBJ whole genome shotgun (WGS) entry which is preliminary data.</text>
</comment>
<dbReference type="Proteomes" id="UP000594638">
    <property type="component" value="Unassembled WGS sequence"/>
</dbReference>
<evidence type="ECO:0000313" key="2">
    <source>
        <dbReference type="Proteomes" id="UP000594638"/>
    </source>
</evidence>
<protein>
    <submittedName>
        <fullName evidence="1">Multiple inositol polyphosphate phosphatase 1-like</fullName>
    </submittedName>
</protein>
<accession>A0A8S0RQS6</accession>
<evidence type="ECO:0000313" key="1">
    <source>
        <dbReference type="EMBL" id="CAA2981734.1"/>
    </source>
</evidence>
<dbReference type="OrthoDB" id="6509975at2759"/>
<proteinExistence type="predicted"/>
<organism evidence="1 2">
    <name type="scientific">Olea europaea subsp. europaea</name>
    <dbReference type="NCBI Taxonomy" id="158383"/>
    <lineage>
        <taxon>Eukaryota</taxon>
        <taxon>Viridiplantae</taxon>
        <taxon>Streptophyta</taxon>
        <taxon>Embryophyta</taxon>
        <taxon>Tracheophyta</taxon>
        <taxon>Spermatophyta</taxon>
        <taxon>Magnoliopsida</taxon>
        <taxon>eudicotyledons</taxon>
        <taxon>Gunneridae</taxon>
        <taxon>Pentapetalae</taxon>
        <taxon>asterids</taxon>
        <taxon>lamiids</taxon>
        <taxon>Lamiales</taxon>
        <taxon>Oleaceae</taxon>
        <taxon>Oleeae</taxon>
        <taxon>Olea</taxon>
    </lineage>
</organism>
<dbReference type="AlphaFoldDB" id="A0A8S0RQS6"/>
<gene>
    <name evidence="1" type="ORF">OLEA9_A114784</name>
</gene>
<dbReference type="Gramene" id="OE9A114784T1">
    <property type="protein sequence ID" value="OE9A114784C1"/>
    <property type="gene ID" value="OE9A114784"/>
</dbReference>
<keyword evidence="2" id="KW-1185">Reference proteome</keyword>